<evidence type="ECO:0000313" key="14">
    <source>
        <dbReference type="EMBL" id="THD28821.1"/>
    </source>
</evidence>
<feature type="region of interest" description="Disordered" evidence="12">
    <location>
        <begin position="289"/>
        <end position="316"/>
    </location>
</feature>
<evidence type="ECO:0000256" key="8">
    <source>
        <dbReference type="ARBA" id="ARBA00022824"/>
    </source>
</evidence>
<accession>A0A4E0RP89</accession>
<feature type="region of interest" description="Disordered" evidence="12">
    <location>
        <begin position="240"/>
        <end position="269"/>
    </location>
</feature>
<comment type="caution">
    <text evidence="14">The sequence shown here is derived from an EMBL/GenBank/DDBJ whole genome shotgun (WGS) entry which is preliminary data.</text>
</comment>
<keyword evidence="11" id="KW-0175">Coiled coil</keyword>
<evidence type="ECO:0000313" key="15">
    <source>
        <dbReference type="Proteomes" id="UP000230066"/>
    </source>
</evidence>
<evidence type="ECO:0000256" key="4">
    <source>
        <dbReference type="ARBA" id="ARBA00008599"/>
    </source>
</evidence>
<comment type="subcellular location">
    <subcellularLocation>
        <location evidence="3">Cell membrane</location>
    </subcellularLocation>
    <subcellularLocation>
        <location evidence="2">Endomembrane system</location>
        <topology evidence="2">Peripheral membrane protein</topology>
    </subcellularLocation>
    <subcellularLocation>
        <location evidence="1">Endoplasmic reticulum membrane</location>
        <topology evidence="1">Single-pass type IV membrane protein</topology>
    </subcellularLocation>
</comment>
<feature type="compositionally biased region" description="Low complexity" evidence="12">
    <location>
        <begin position="877"/>
        <end position="889"/>
    </location>
</feature>
<keyword evidence="6 13" id="KW-0812">Transmembrane</keyword>
<keyword evidence="7" id="KW-0677">Repeat</keyword>
<dbReference type="InterPro" id="IPR017191">
    <property type="entry name" value="Junctophilin"/>
</dbReference>
<feature type="region of interest" description="Disordered" evidence="12">
    <location>
        <begin position="914"/>
        <end position="936"/>
    </location>
</feature>
<organism evidence="14 15">
    <name type="scientific">Fasciola hepatica</name>
    <name type="common">Liver fluke</name>
    <dbReference type="NCBI Taxonomy" id="6192"/>
    <lineage>
        <taxon>Eukaryota</taxon>
        <taxon>Metazoa</taxon>
        <taxon>Spiralia</taxon>
        <taxon>Lophotrochozoa</taxon>
        <taxon>Platyhelminthes</taxon>
        <taxon>Trematoda</taxon>
        <taxon>Digenea</taxon>
        <taxon>Plagiorchiida</taxon>
        <taxon>Echinostomata</taxon>
        <taxon>Echinostomatoidea</taxon>
        <taxon>Fasciolidae</taxon>
        <taxon>Fasciola</taxon>
    </lineage>
</organism>
<dbReference type="Proteomes" id="UP000230066">
    <property type="component" value="Unassembled WGS sequence"/>
</dbReference>
<evidence type="ECO:0000256" key="13">
    <source>
        <dbReference type="SAM" id="Phobius"/>
    </source>
</evidence>
<evidence type="ECO:0000256" key="5">
    <source>
        <dbReference type="ARBA" id="ARBA00022475"/>
    </source>
</evidence>
<dbReference type="GO" id="GO:0030314">
    <property type="term" value="C:junctional membrane complex"/>
    <property type="evidence" value="ECO:0007669"/>
    <property type="project" value="InterPro"/>
</dbReference>
<evidence type="ECO:0000256" key="12">
    <source>
        <dbReference type="SAM" id="MobiDB-lite"/>
    </source>
</evidence>
<comment type="similarity">
    <text evidence="4">Belongs to the junctophilin family.</text>
</comment>
<dbReference type="PANTHER" id="PTHR23085:SF16">
    <property type="entry name" value="GH28348P"/>
    <property type="match status" value="1"/>
</dbReference>
<evidence type="ECO:0000256" key="1">
    <source>
        <dbReference type="ARBA" id="ARBA00004163"/>
    </source>
</evidence>
<keyword evidence="9 13" id="KW-1133">Transmembrane helix</keyword>
<gene>
    <name evidence="14" type="ORF">D915_000323</name>
</gene>
<feature type="coiled-coil region" evidence="11">
    <location>
        <begin position="410"/>
        <end position="445"/>
    </location>
</feature>
<feature type="compositionally biased region" description="Polar residues" evidence="12">
    <location>
        <begin position="1477"/>
        <end position="1495"/>
    </location>
</feature>
<dbReference type="InterPro" id="IPR003409">
    <property type="entry name" value="MORN"/>
</dbReference>
<feature type="region of interest" description="Disordered" evidence="12">
    <location>
        <begin position="463"/>
        <end position="511"/>
    </location>
</feature>
<evidence type="ECO:0000256" key="11">
    <source>
        <dbReference type="SAM" id="Coils"/>
    </source>
</evidence>
<evidence type="ECO:0000256" key="10">
    <source>
        <dbReference type="ARBA" id="ARBA00023136"/>
    </source>
</evidence>
<feature type="compositionally biased region" description="Low complexity" evidence="12">
    <location>
        <begin position="259"/>
        <end position="269"/>
    </location>
</feature>
<keyword evidence="5" id="KW-1003">Cell membrane</keyword>
<evidence type="ECO:0000256" key="7">
    <source>
        <dbReference type="ARBA" id="ARBA00022737"/>
    </source>
</evidence>
<feature type="compositionally biased region" description="Basic and acidic residues" evidence="12">
    <location>
        <begin position="473"/>
        <end position="484"/>
    </location>
</feature>
<dbReference type="Gene3D" id="2.20.110.10">
    <property type="entry name" value="Histone H3 K4-specific methyltransferase SET7/9 N-terminal domain"/>
    <property type="match status" value="1"/>
</dbReference>
<dbReference type="SMART" id="SM00698">
    <property type="entry name" value="MORN"/>
    <property type="match status" value="7"/>
</dbReference>
<protein>
    <submittedName>
        <fullName evidence="14">Junctophilin-2</fullName>
    </submittedName>
</protein>
<dbReference type="EMBL" id="JXXN02000063">
    <property type="protein sequence ID" value="THD28821.1"/>
    <property type="molecule type" value="Genomic_DNA"/>
</dbReference>
<feature type="compositionally biased region" description="Polar residues" evidence="12">
    <location>
        <begin position="849"/>
        <end position="859"/>
    </location>
</feature>
<feature type="region of interest" description="Disordered" evidence="12">
    <location>
        <begin position="848"/>
        <end position="890"/>
    </location>
</feature>
<feature type="transmembrane region" description="Helical" evidence="13">
    <location>
        <begin position="1573"/>
        <end position="1596"/>
    </location>
</feature>
<dbReference type="GO" id="GO:0005789">
    <property type="term" value="C:endoplasmic reticulum membrane"/>
    <property type="evidence" value="ECO:0007669"/>
    <property type="project" value="UniProtKB-SubCell"/>
</dbReference>
<feature type="region of interest" description="Disordered" evidence="12">
    <location>
        <begin position="1466"/>
        <end position="1496"/>
    </location>
</feature>
<sequence length="1607" mass="180215">MTFRTGRFDFNDGGTYVGQWYRGCAHGLGLATGPNGVGEYSGQWDAGFETCGVYVWPSGNVYAGTWSKGKRHGYGQQIRGKWIYQGQFTAGTCGPCGVKAMCNSQSMYEGSWCLNRFEGYGVETCADGSVYAGSWSRGLRQGLGVRRSYIRVPVNSSETETTKKATLDSLLSSILNRNNDKLSNISTSDSMGDKESDSAQLSQVIQTETHQVYGGFTDCGRVGRALTKRLRRQHSAFELGCPMSPKVPEPTTDVEENSETSPSSLMSSSQKLRAMSFRMKALTRTPVNVMSSPEKRSAVTKGLSPNRPKAAVGTSEPSASDWITSVEIYAGEWVEDKRTGYGISERSDGYRYIGEWLQNQRHGYGVVHQPDGTQDEGQFQADHITKRLGRKSKLQILRQSKLKDCIEYAVLRATDAAKEAKNKAAKMAQEKAKLARNAAESAENHLLKARNLSQLARDFVRENEPQFHQPGLEWEKKRHSERLSSTRPIGNPAELSPSIDNSEQNAEDKESSICLHQNLEDCKTVPTTSEAGENPKVPMASTVKSRPTFSRLRRFGRISRLSSSQNLENQSSMQFWGMKLHKLASFSRDSACNFSESRGVSFTDLFEASARSRSHRRSTPDEMTPSLSTQELEVESRDHQAEIMGDHCEHDKINFQATELTNQNMDSLRNSDDARSLYNSDSTTATITSIADSVVATEVGLNEESCAKKSTVGISPTDFAVERHSVSRSTPATTPEPSRSYSESFEGRSPVRLPAPRISRMDFAQYHYEEAESSQLVTPESRRTGSLDLSSCHQSDYNVSKEAYSAPDSVNVKRITSGRLALKFRRVPSTEETPFDLAPTPVVHEMTKPATSNSLSIENQHPPKLGSQPTQDSGYHSIDPSDSRSFSSRWPTHSMLHQTSQKFDELVESELDQVPSANTGNNNSRETHKKRHDTLFRSTQTQWTEFDRSSERLVDRARSRPMSCFAYRDSDQTRFSPPIPKRARVRMNGRQSSLVDKRKHLYPKRRFPSENSRSGLQSFGVTESLYSQTPYHDVRCLQYQRPHNVRVPKEPLFVRVVHHPSWVHHIPQRPFQSRQSTEHDYPASQYSEGEGSSDHSEYSMATVQSAPLYPSLGSYRGVPMANASMWSSPGFRFHHSRKAPPNYDRSREVDRYFMNYPPHLRRAGSGTPRVRPAMNTTILPDTCHEDPCVYTQPVRFQTNVDALSSEPKQFSPFGKCPQKHASSLATSLTTCSLISCMHSPRLQYATHTYPRPTSTYSGSNHFQTHEFLPSSTSALYDDQRSECGHPEWYQYGGSTQTEFPYETHRILQSTSLMSPVLSSGTVFKQTMSRAVQVDPVGLETDLSAPFDYTPHVETTGVVKESYVERPLESWHSNFTKDPSDTCLQVNPYQFNVLNMAILRDDVDSKMIREQTGDVTQSRKDHWQPHTTTESTMANLPMNYFGASPSTVPVRRRVSWPSSRLIHHTYSSSKVTSRRNSQHSNSSATVIASRSSPTAGTITSTITTTTTTTNQQSVIPPSQTLVAEQPNITEENGLTVMSSWGQSMVQKVLRYCRKLLQRSPPLMHNFTHWIAQNVAFISMLFLNMMVFVLCAIIWRLLQAHNLQPTGQG</sequence>
<keyword evidence="15" id="KW-1185">Reference proteome</keyword>
<feature type="region of interest" description="Disordered" evidence="12">
    <location>
        <begin position="1068"/>
        <end position="1095"/>
    </location>
</feature>
<dbReference type="SUPFAM" id="SSF82185">
    <property type="entry name" value="Histone H3 K4-specific methyltransferase SET7/9 N-terminal domain"/>
    <property type="match status" value="2"/>
</dbReference>
<keyword evidence="8" id="KW-0256">Endoplasmic reticulum</keyword>
<feature type="compositionally biased region" description="Polar residues" evidence="12">
    <location>
        <begin position="915"/>
        <end position="924"/>
    </location>
</feature>
<feature type="compositionally biased region" description="Polar residues" evidence="12">
    <location>
        <begin position="727"/>
        <end position="743"/>
    </location>
</feature>
<reference evidence="14" key="1">
    <citation type="submission" date="2019-03" db="EMBL/GenBank/DDBJ databases">
        <title>Improved annotation for the trematode Fasciola hepatica.</title>
        <authorList>
            <person name="Choi Y.-J."/>
            <person name="Martin J."/>
            <person name="Mitreva M."/>
        </authorList>
    </citation>
    <scope>NUCLEOTIDE SEQUENCE [LARGE SCALE GENOMIC DNA]</scope>
</reference>
<evidence type="ECO:0000256" key="9">
    <source>
        <dbReference type="ARBA" id="ARBA00022989"/>
    </source>
</evidence>
<dbReference type="Pfam" id="PF02493">
    <property type="entry name" value="MORN"/>
    <property type="match status" value="7"/>
</dbReference>
<feature type="region of interest" description="Disordered" evidence="12">
    <location>
        <begin position="771"/>
        <end position="792"/>
    </location>
</feature>
<feature type="region of interest" description="Disordered" evidence="12">
    <location>
        <begin position="722"/>
        <end position="753"/>
    </location>
</feature>
<dbReference type="GO" id="GO:0005886">
    <property type="term" value="C:plasma membrane"/>
    <property type="evidence" value="ECO:0007669"/>
    <property type="project" value="UniProtKB-SubCell"/>
</dbReference>
<feature type="region of interest" description="Disordered" evidence="12">
    <location>
        <begin position="609"/>
        <end position="628"/>
    </location>
</feature>
<dbReference type="PANTHER" id="PTHR23085">
    <property type="entry name" value="GH28348P"/>
    <property type="match status" value="1"/>
</dbReference>
<proteinExistence type="inferred from homology"/>
<evidence type="ECO:0000256" key="6">
    <source>
        <dbReference type="ARBA" id="ARBA00022692"/>
    </source>
</evidence>
<keyword evidence="10 13" id="KW-0472">Membrane</keyword>
<evidence type="ECO:0000256" key="2">
    <source>
        <dbReference type="ARBA" id="ARBA00004184"/>
    </source>
</evidence>
<evidence type="ECO:0000256" key="3">
    <source>
        <dbReference type="ARBA" id="ARBA00004236"/>
    </source>
</evidence>
<name>A0A4E0RP89_FASHE</name>